<reference evidence="1 2" key="1">
    <citation type="submission" date="2016-03" db="EMBL/GenBank/DDBJ databases">
        <title>Whole genome sequencing of Grifola frondosa 9006-11.</title>
        <authorList>
            <person name="Min B."/>
            <person name="Park H."/>
            <person name="Kim J.-G."/>
            <person name="Cho H."/>
            <person name="Oh Y.-L."/>
            <person name="Kong W.-S."/>
            <person name="Choi I.-G."/>
        </authorList>
    </citation>
    <scope>NUCLEOTIDE SEQUENCE [LARGE SCALE GENOMIC DNA]</scope>
    <source>
        <strain evidence="1 2">9006-11</strain>
    </source>
</reference>
<gene>
    <name evidence="1" type="ORF">A0H81_05991</name>
</gene>
<comment type="caution">
    <text evidence="1">The sequence shown here is derived from an EMBL/GenBank/DDBJ whole genome shotgun (WGS) entry which is preliminary data.</text>
</comment>
<protein>
    <submittedName>
        <fullName evidence="1">Uncharacterized protein</fullName>
    </submittedName>
</protein>
<evidence type="ECO:0000313" key="1">
    <source>
        <dbReference type="EMBL" id="OBZ73578.1"/>
    </source>
</evidence>
<dbReference type="EMBL" id="LUGG01000006">
    <property type="protein sequence ID" value="OBZ73578.1"/>
    <property type="molecule type" value="Genomic_DNA"/>
</dbReference>
<sequence length="142" mass="16320">MRYLAGAYIGYLRGEFLLMYLVVLATLRKCALPPVSCGGLIYEERSSCFGTKLWQTMVDRLYLSKAETQGTVHQFIVHGANPRTRLMGHPLNVDWLPYPTFVDPRSRREEVHAMQCHIMIQLLRKGACSLQWTVIAELRHIV</sequence>
<keyword evidence="2" id="KW-1185">Reference proteome</keyword>
<proteinExistence type="predicted"/>
<dbReference type="AlphaFoldDB" id="A0A1C7M9N5"/>
<name>A0A1C7M9N5_GRIFR</name>
<dbReference type="Proteomes" id="UP000092993">
    <property type="component" value="Unassembled WGS sequence"/>
</dbReference>
<organism evidence="1 2">
    <name type="scientific">Grifola frondosa</name>
    <name type="common">Maitake</name>
    <name type="synonym">Polyporus frondosus</name>
    <dbReference type="NCBI Taxonomy" id="5627"/>
    <lineage>
        <taxon>Eukaryota</taxon>
        <taxon>Fungi</taxon>
        <taxon>Dikarya</taxon>
        <taxon>Basidiomycota</taxon>
        <taxon>Agaricomycotina</taxon>
        <taxon>Agaricomycetes</taxon>
        <taxon>Polyporales</taxon>
        <taxon>Grifolaceae</taxon>
        <taxon>Grifola</taxon>
    </lineage>
</organism>
<evidence type="ECO:0000313" key="2">
    <source>
        <dbReference type="Proteomes" id="UP000092993"/>
    </source>
</evidence>
<accession>A0A1C7M9N5</accession>